<dbReference type="PROSITE" id="PS00076">
    <property type="entry name" value="PYRIDINE_REDOX_1"/>
    <property type="match status" value="1"/>
</dbReference>
<feature type="binding site" evidence="17">
    <location>
        <begin position="256"/>
        <end position="263"/>
    </location>
    <ligand>
        <name>NAD(+)</name>
        <dbReference type="ChEBI" id="CHEBI:57540"/>
    </ligand>
</feature>
<evidence type="ECO:0000256" key="2">
    <source>
        <dbReference type="ARBA" id="ARBA00011738"/>
    </source>
</evidence>
<dbReference type="Gene3D" id="3.30.390.30">
    <property type="match status" value="1"/>
</dbReference>
<dbReference type="PIRSF" id="PIRSF000350">
    <property type="entry name" value="Mercury_reductase_MerA"/>
    <property type="match status" value="1"/>
</dbReference>
<evidence type="ECO:0000256" key="14">
    <source>
        <dbReference type="ARBA" id="ARBA00031725"/>
    </source>
</evidence>
<dbReference type="PANTHER" id="PTHR43014:SF4">
    <property type="entry name" value="PYRIDINE NUCLEOTIDE-DISULFIDE OXIDOREDUCTASE RCLA-RELATED"/>
    <property type="match status" value="1"/>
</dbReference>
<comment type="function">
    <text evidence="16">Resistance to Hg(2+) in bacteria appears to be governed by a specialized system which includes mercuric reductase. MerA protein is responsible for volatilizing mercury as Hg(0).</text>
</comment>
<reference evidence="21 22" key="1">
    <citation type="submission" date="2018-10" db="EMBL/GenBank/DDBJ databases">
        <title>Genomic Encyclopedia of Type Strains, Phase IV (KMG-IV): sequencing the most valuable type-strain genomes for metagenomic binning, comparative biology and taxonomic classification.</title>
        <authorList>
            <person name="Goeker M."/>
        </authorList>
    </citation>
    <scope>NUCLEOTIDE SEQUENCE [LARGE SCALE GENOMIC DNA]</scope>
    <source>
        <strain evidence="21 22">DSM 20549</strain>
    </source>
</reference>
<feature type="binding site" evidence="17">
    <location>
        <position position="346"/>
    </location>
    <ligand>
        <name>FAD</name>
        <dbReference type="ChEBI" id="CHEBI:57692"/>
    </ligand>
</feature>
<dbReference type="InterPro" id="IPR023753">
    <property type="entry name" value="FAD/NAD-binding_dom"/>
</dbReference>
<dbReference type="SUPFAM" id="SSF55424">
    <property type="entry name" value="FAD/NAD-linked reductases, dimerisation (C-terminal) domain"/>
    <property type="match status" value="1"/>
</dbReference>
<dbReference type="Pfam" id="PF00403">
    <property type="entry name" value="HMA"/>
    <property type="match status" value="1"/>
</dbReference>
<comment type="subunit">
    <text evidence="2 16 19">Homodimer.</text>
</comment>
<evidence type="ECO:0000259" key="20">
    <source>
        <dbReference type="PROSITE" id="PS50846"/>
    </source>
</evidence>
<dbReference type="FunFam" id="3.30.390.30:FF:000001">
    <property type="entry name" value="Dihydrolipoyl dehydrogenase"/>
    <property type="match status" value="1"/>
</dbReference>
<evidence type="ECO:0000256" key="7">
    <source>
        <dbReference type="ARBA" id="ARBA00022723"/>
    </source>
</evidence>
<evidence type="ECO:0000256" key="11">
    <source>
        <dbReference type="ARBA" id="ARBA00023002"/>
    </source>
</evidence>
<evidence type="ECO:0000256" key="6">
    <source>
        <dbReference type="ARBA" id="ARBA00022630"/>
    </source>
</evidence>
<dbReference type="Pfam" id="PF02852">
    <property type="entry name" value="Pyr_redox_dim"/>
    <property type="match status" value="1"/>
</dbReference>
<dbReference type="GO" id="GO:0050661">
    <property type="term" value="F:NADP binding"/>
    <property type="evidence" value="ECO:0007669"/>
    <property type="project" value="InterPro"/>
</dbReference>
<sequence>MKKYRVDVQGMTCTGCEEHIAVALEAIGAKEIQADFRQGEAVFELSEDMEVEKAKKAIADAKYQPGRAEEIQAQEALRPDEKGEYDYIIIGSGGAAFSSAIEAVKYGAKVAMIERGTVGGTCVNVGCIPSKTLLRAGEINHLARNNPFIGLHTSANEVDLAPLIKQKEELVTELRNKKYVDLIEDYGFELIKGEARFLDDHTIEVGERKLSAKRFLIATGATPAVPAISGLEEMDYLTSTTLLELKEVPKRLTVIGSGYIGVELGQLFHHLGSEVTLIQRSSRLFKDYDPEISEALTKALTEQGIRLVTGATYGRVEQVGEVKKVYVEVDGQKRIIESEQLLIAAGRTPNTESLNLQAAGVDTGSLGEIRIDDYAKTTNTRIYAAGDVTLGPQFVYVAAYQGRVAAGNAIGGQNEKLDLAIVPGVTFTAPAIATVGLTEQQAIENGYDIITSILPLEAVPRAQVNRETTGVFKLVADAKTRKLLGGHIVAENAGDVIYAVTLAVKFGLTIENLSDTLAPYLTIAEGVKLAALTFNKDVSQLSCCAG</sequence>
<keyword evidence="17" id="KW-0520">NAD</keyword>
<dbReference type="EMBL" id="RCCP01000002">
    <property type="protein sequence ID" value="RLJ87016.1"/>
    <property type="molecule type" value="Genomic_DNA"/>
</dbReference>
<evidence type="ECO:0000256" key="10">
    <source>
        <dbReference type="ARBA" id="ARBA00022914"/>
    </source>
</evidence>
<dbReference type="SUPFAM" id="SSF55008">
    <property type="entry name" value="HMA, heavy metal-associated domain"/>
    <property type="match status" value="1"/>
</dbReference>
<evidence type="ECO:0000256" key="19">
    <source>
        <dbReference type="RuleBase" id="RU361223"/>
    </source>
</evidence>
<dbReference type="InterPro" id="IPR036163">
    <property type="entry name" value="HMA_dom_sf"/>
</dbReference>
<keyword evidence="5 16" id="KW-0475">Mercuric resistance</keyword>
<feature type="binding site" evidence="17">
    <location>
        <position position="131"/>
    </location>
    <ligand>
        <name>FAD</name>
        <dbReference type="ChEBI" id="CHEBI:57692"/>
    </ligand>
</feature>
<keyword evidence="6 16" id="KW-0285">Flavoprotein</keyword>
<dbReference type="InterPro" id="IPR001100">
    <property type="entry name" value="Pyr_nuc-diS_OxRdtase"/>
</dbReference>
<evidence type="ECO:0000256" key="9">
    <source>
        <dbReference type="ARBA" id="ARBA00022857"/>
    </source>
</evidence>
<keyword evidence="8 16" id="KW-0274">FAD</keyword>
<dbReference type="PANTHER" id="PTHR43014">
    <property type="entry name" value="MERCURIC REDUCTASE"/>
    <property type="match status" value="1"/>
</dbReference>
<evidence type="ECO:0000256" key="1">
    <source>
        <dbReference type="ARBA" id="ARBA00007532"/>
    </source>
</evidence>
<dbReference type="OrthoDB" id="9800167at2"/>
<dbReference type="CDD" id="cd00371">
    <property type="entry name" value="HMA"/>
    <property type="match status" value="1"/>
</dbReference>
<dbReference type="GO" id="GO:0016668">
    <property type="term" value="F:oxidoreductase activity, acting on a sulfur group of donors, NAD(P) as acceptor"/>
    <property type="evidence" value="ECO:0007669"/>
    <property type="project" value="UniProtKB-UniRule"/>
</dbReference>
<feature type="disulfide bond" description="Redox-active" evidence="18">
    <location>
        <begin position="122"/>
        <end position="127"/>
    </location>
</feature>
<proteinExistence type="inferred from homology"/>
<keyword evidence="11 16" id="KW-0560">Oxidoreductase</keyword>
<evidence type="ECO:0000256" key="4">
    <source>
        <dbReference type="ARBA" id="ARBA00014791"/>
    </source>
</evidence>
<comment type="cofactor">
    <cofactor evidence="16 17 19">
        <name>FAD</name>
        <dbReference type="ChEBI" id="CHEBI:57692"/>
    </cofactor>
    <text evidence="16 17 19">Binds 1 FAD per subunit.</text>
</comment>
<dbReference type="InterPro" id="IPR017969">
    <property type="entry name" value="Heavy-metal-associated_CS"/>
</dbReference>
<comment type="similarity">
    <text evidence="1 16 19">Belongs to the class-I pyridine nucleotide-disulfide oxidoreductase family.</text>
</comment>
<organism evidence="21 22">
    <name type="scientific">Planococcus citreus</name>
    <dbReference type="NCBI Taxonomy" id="1373"/>
    <lineage>
        <taxon>Bacteria</taxon>
        <taxon>Bacillati</taxon>
        <taxon>Bacillota</taxon>
        <taxon>Bacilli</taxon>
        <taxon>Bacillales</taxon>
        <taxon>Caryophanaceae</taxon>
        <taxon>Planococcus</taxon>
    </lineage>
</organism>
<dbReference type="NCBIfam" id="TIGR02053">
    <property type="entry name" value="MerA"/>
    <property type="match status" value="1"/>
</dbReference>
<evidence type="ECO:0000256" key="15">
    <source>
        <dbReference type="ARBA" id="ARBA00048984"/>
    </source>
</evidence>
<evidence type="ECO:0000256" key="18">
    <source>
        <dbReference type="PIRSR" id="PIRSR000350-4"/>
    </source>
</evidence>
<dbReference type="GO" id="GO:0050787">
    <property type="term" value="P:detoxification of mercury ion"/>
    <property type="evidence" value="ECO:0007669"/>
    <property type="project" value="InterPro"/>
</dbReference>
<keyword evidence="13" id="KW-0676">Redox-active center</keyword>
<feature type="binding site" evidence="17">
    <location>
        <position position="387"/>
    </location>
    <ligand>
        <name>FAD</name>
        <dbReference type="ChEBI" id="CHEBI:57692"/>
    </ligand>
</feature>
<accession>A0A497YGP5</accession>
<keyword evidence="12" id="KW-1015">Disulfide bond</keyword>
<evidence type="ECO:0000256" key="16">
    <source>
        <dbReference type="PIRNR" id="PIRNR000350"/>
    </source>
</evidence>
<dbReference type="InterPro" id="IPR036188">
    <property type="entry name" value="FAD/NAD-bd_sf"/>
</dbReference>
<dbReference type="GO" id="GO:0016152">
    <property type="term" value="F:mercury (II) reductase (NADP+) activity"/>
    <property type="evidence" value="ECO:0007669"/>
    <property type="project" value="UniProtKB-UniRule"/>
</dbReference>
<evidence type="ECO:0000313" key="22">
    <source>
        <dbReference type="Proteomes" id="UP000280791"/>
    </source>
</evidence>
<dbReference type="InterPro" id="IPR012999">
    <property type="entry name" value="Pyr_OxRdtase_I_AS"/>
</dbReference>
<evidence type="ECO:0000256" key="12">
    <source>
        <dbReference type="ARBA" id="ARBA00023157"/>
    </source>
</evidence>
<dbReference type="GO" id="GO:0050660">
    <property type="term" value="F:flavin adenine dinucleotide binding"/>
    <property type="evidence" value="ECO:0007669"/>
    <property type="project" value="UniProtKB-UniRule"/>
</dbReference>
<dbReference type="InterPro" id="IPR021179">
    <property type="entry name" value="Mercury_reductase_MerA"/>
</dbReference>
<dbReference type="Pfam" id="PF07992">
    <property type="entry name" value="Pyr_redox_2"/>
    <property type="match status" value="1"/>
</dbReference>
<keyword evidence="17" id="KW-0547">Nucleotide-binding</keyword>
<dbReference type="PRINTS" id="PR00368">
    <property type="entry name" value="FADPNR"/>
</dbReference>
<comment type="caution">
    <text evidence="21">The sequence shown here is derived from an EMBL/GenBank/DDBJ whole genome shotgun (WGS) entry which is preliminary data.</text>
</comment>
<dbReference type="Gene3D" id="3.30.70.100">
    <property type="match status" value="1"/>
</dbReference>
<evidence type="ECO:0000313" key="21">
    <source>
        <dbReference type="EMBL" id="RLJ87016.1"/>
    </source>
</evidence>
<dbReference type="Proteomes" id="UP000280791">
    <property type="component" value="Unassembled WGS sequence"/>
</dbReference>
<keyword evidence="22" id="KW-1185">Reference proteome</keyword>
<dbReference type="PRINTS" id="PR00411">
    <property type="entry name" value="PNDRDTASEI"/>
</dbReference>
<dbReference type="Gene3D" id="3.50.50.60">
    <property type="entry name" value="FAD/NAD(P)-binding domain"/>
    <property type="match status" value="2"/>
</dbReference>
<gene>
    <name evidence="19" type="primary">merA</name>
    <name evidence="21" type="ORF">DFR62_1814</name>
</gene>
<dbReference type="GO" id="GO:0045340">
    <property type="term" value="F:mercury ion binding"/>
    <property type="evidence" value="ECO:0007669"/>
    <property type="project" value="InterPro"/>
</dbReference>
<evidence type="ECO:0000256" key="5">
    <source>
        <dbReference type="ARBA" id="ARBA00022466"/>
    </source>
</evidence>
<evidence type="ECO:0000256" key="3">
    <source>
        <dbReference type="ARBA" id="ARBA00012661"/>
    </source>
</evidence>
<keyword evidence="7 16" id="KW-0479">Metal-binding</keyword>
<dbReference type="PROSITE" id="PS50846">
    <property type="entry name" value="HMA_2"/>
    <property type="match status" value="1"/>
</dbReference>
<protein>
    <recommendedName>
        <fullName evidence="4 16">Mercuric reductase</fullName>
        <ecNumber evidence="3 16">1.16.1.1</ecNumber>
    </recommendedName>
    <alternativeName>
        <fullName evidence="14 16">Hg(II) reductase</fullName>
    </alternativeName>
</protein>
<evidence type="ECO:0000256" key="13">
    <source>
        <dbReference type="ARBA" id="ARBA00023284"/>
    </source>
</evidence>
<keyword evidence="9 16" id="KW-0521">NADP</keyword>
<name>A0A497YGP5_9BACL</name>
<dbReference type="InterPro" id="IPR006121">
    <property type="entry name" value="HMA_dom"/>
</dbReference>
<dbReference type="EC" id="1.16.1.1" evidence="3 16"/>
<dbReference type="PROSITE" id="PS01047">
    <property type="entry name" value="HMA_1"/>
    <property type="match status" value="1"/>
</dbReference>
<dbReference type="InterPro" id="IPR004099">
    <property type="entry name" value="Pyr_nucl-diS_OxRdtase_dimer"/>
</dbReference>
<dbReference type="AlphaFoldDB" id="A0A497YGP5"/>
<evidence type="ECO:0000256" key="17">
    <source>
        <dbReference type="PIRSR" id="PIRSR000350-3"/>
    </source>
</evidence>
<feature type="domain" description="HMA" evidence="20">
    <location>
        <begin position="2"/>
        <end position="66"/>
    </location>
</feature>
<keyword evidence="10 16" id="KW-0476">Mercury</keyword>
<dbReference type="InterPro" id="IPR016156">
    <property type="entry name" value="FAD/NAD-linked_Rdtase_dimer_sf"/>
</dbReference>
<dbReference type="GO" id="GO:0003955">
    <property type="term" value="F:NAD(P)H dehydrogenase (quinone) activity"/>
    <property type="evidence" value="ECO:0007669"/>
    <property type="project" value="TreeGrafter"/>
</dbReference>
<comment type="catalytic activity">
    <reaction evidence="15 16 19">
        <text>Hg + NADP(+) + H(+) = Hg(2+) + NADPH</text>
        <dbReference type="Rhea" id="RHEA:23856"/>
        <dbReference type="ChEBI" id="CHEBI:15378"/>
        <dbReference type="ChEBI" id="CHEBI:16170"/>
        <dbReference type="ChEBI" id="CHEBI:16793"/>
        <dbReference type="ChEBI" id="CHEBI:57783"/>
        <dbReference type="ChEBI" id="CHEBI:58349"/>
        <dbReference type="EC" id="1.16.1.1"/>
    </reaction>
</comment>
<dbReference type="SUPFAM" id="SSF51905">
    <property type="entry name" value="FAD/NAD(P)-binding domain"/>
    <property type="match status" value="1"/>
</dbReference>
<evidence type="ECO:0000256" key="8">
    <source>
        <dbReference type="ARBA" id="ARBA00022827"/>
    </source>
</evidence>
<dbReference type="RefSeq" id="WP_121299839.1">
    <property type="nucleotide sequence ID" value="NZ_QBEW01000012.1"/>
</dbReference>